<dbReference type="AlphaFoldDB" id="A0A0F9QQX0"/>
<name>A0A0F9QQX0_9ZZZZ</name>
<organism evidence="1">
    <name type="scientific">marine sediment metagenome</name>
    <dbReference type="NCBI Taxonomy" id="412755"/>
    <lineage>
        <taxon>unclassified sequences</taxon>
        <taxon>metagenomes</taxon>
        <taxon>ecological metagenomes</taxon>
    </lineage>
</organism>
<sequence>MTTESCTKVADLGQRRYQKNQEEVWNELVSAVAALKDAERHLLKAHIAMEGAKWNTHKVKDIRTWALWCQEAEEGSHSFLRLVGALLGYDDPFSTESSD</sequence>
<gene>
    <name evidence="1" type="ORF">LCGC14_0671250</name>
</gene>
<dbReference type="EMBL" id="LAZR01001321">
    <property type="protein sequence ID" value="KKN46620.1"/>
    <property type="molecule type" value="Genomic_DNA"/>
</dbReference>
<reference evidence="1" key="1">
    <citation type="journal article" date="2015" name="Nature">
        <title>Complex archaea that bridge the gap between prokaryotes and eukaryotes.</title>
        <authorList>
            <person name="Spang A."/>
            <person name="Saw J.H."/>
            <person name="Jorgensen S.L."/>
            <person name="Zaremba-Niedzwiedzka K."/>
            <person name="Martijn J."/>
            <person name="Lind A.E."/>
            <person name="van Eijk R."/>
            <person name="Schleper C."/>
            <person name="Guy L."/>
            <person name="Ettema T.J."/>
        </authorList>
    </citation>
    <scope>NUCLEOTIDE SEQUENCE</scope>
</reference>
<protein>
    <submittedName>
        <fullName evidence="1">Uncharacterized protein</fullName>
    </submittedName>
</protein>
<comment type="caution">
    <text evidence="1">The sequence shown here is derived from an EMBL/GenBank/DDBJ whole genome shotgun (WGS) entry which is preliminary data.</text>
</comment>
<evidence type="ECO:0000313" key="1">
    <source>
        <dbReference type="EMBL" id="KKN46620.1"/>
    </source>
</evidence>
<accession>A0A0F9QQX0</accession>
<proteinExistence type="predicted"/>